<reference evidence="2 3" key="2">
    <citation type="journal article" date="2011" name="Stand. Genomic Sci.">
        <title>Complete genome sequence of Calditerrivibrio nitroreducens type strain (Yu37-1).</title>
        <authorList>
            <person name="Pitluck S."/>
            <person name="Sikorski J."/>
            <person name="Zeytun A."/>
            <person name="Lapidus A."/>
            <person name="Nolan M."/>
            <person name="Lucas S."/>
            <person name="Hammon N."/>
            <person name="Deshpande S."/>
            <person name="Cheng J.F."/>
            <person name="Tapia R."/>
            <person name="Han C."/>
            <person name="Goodwin L."/>
            <person name="Liolios K."/>
            <person name="Pagani I."/>
            <person name="Ivanova N."/>
            <person name="Mavromatis K."/>
            <person name="Pati A."/>
            <person name="Chen A."/>
            <person name="Palaniappan K."/>
            <person name="Hauser L."/>
            <person name="Chang Y.J."/>
            <person name="Jeffries C.D."/>
            <person name="Detter J.C."/>
            <person name="Brambilla E."/>
            <person name="Djao O.D."/>
            <person name="Rohde M."/>
            <person name="Spring S."/>
            <person name="Goker M."/>
            <person name="Woyke T."/>
            <person name="Bristow J."/>
            <person name="Eisen J.A."/>
            <person name="Markowitz V."/>
            <person name="Hugenholtz P."/>
            <person name="Kyrpides N.C."/>
            <person name="Klenk H.P."/>
            <person name="Land M."/>
        </authorList>
    </citation>
    <scope>NUCLEOTIDE SEQUENCE [LARGE SCALE GENOMIC DNA]</scope>
    <source>
        <strain evidence="3">DSM 19672 / NBRC 101217 / Yu37-1</strain>
    </source>
</reference>
<dbReference type="Pfam" id="PF13489">
    <property type="entry name" value="Methyltransf_23"/>
    <property type="match status" value="1"/>
</dbReference>
<dbReference type="GO" id="GO:0008168">
    <property type="term" value="F:methyltransferase activity"/>
    <property type="evidence" value="ECO:0007669"/>
    <property type="project" value="UniProtKB-KW"/>
</dbReference>
<dbReference type="HOGENOM" id="CLU_050039_1_0_0"/>
<dbReference type="eggNOG" id="COG2227">
    <property type="taxonomic scope" value="Bacteria"/>
</dbReference>
<dbReference type="KEGG" id="cni:Calni_1159"/>
<evidence type="ECO:0000259" key="1">
    <source>
        <dbReference type="Pfam" id="PF08484"/>
    </source>
</evidence>
<keyword evidence="3" id="KW-1185">Reference proteome</keyword>
<gene>
    <name evidence="2" type="ordered locus">Calni_1159</name>
</gene>
<reference key="1">
    <citation type="submission" date="2010-11" db="EMBL/GenBank/DDBJ databases">
        <title>The complete genome of chromosome of Calditerrivibrio nitroreducens DSM 19672.</title>
        <authorList>
            <consortium name="US DOE Joint Genome Institute (JGI-PGF)"/>
            <person name="Lucas S."/>
            <person name="Copeland A."/>
            <person name="Lapidus A."/>
            <person name="Bruce D."/>
            <person name="Goodwin L."/>
            <person name="Pitluck S."/>
            <person name="Kyrpides N."/>
            <person name="Mavromatis K."/>
            <person name="Ivanova N."/>
            <person name="Mikhailova N."/>
            <person name="Zeytun A."/>
            <person name="Brettin T."/>
            <person name="Detter J.C."/>
            <person name="Tapia R."/>
            <person name="Han C."/>
            <person name="Land M."/>
            <person name="Hauser L."/>
            <person name="Markowitz V."/>
            <person name="Cheng J.-F."/>
            <person name="Hugenholtz P."/>
            <person name="Woyke T."/>
            <person name="Wu D."/>
            <person name="Spring S."/>
            <person name="Schroeder M."/>
            <person name="Brambilla E."/>
            <person name="Klenk H.-P."/>
            <person name="Eisen J.A."/>
        </authorList>
    </citation>
    <scope>NUCLEOTIDE SEQUENCE [LARGE SCALE GENOMIC DNA]</scope>
    <source>
        <strain>DSM 19672</strain>
    </source>
</reference>
<name>E4TIM0_CALNY</name>
<dbReference type="STRING" id="768670.Calni_1159"/>
<evidence type="ECO:0000313" key="2">
    <source>
        <dbReference type="EMBL" id="ADR19068.1"/>
    </source>
</evidence>
<evidence type="ECO:0000313" key="3">
    <source>
        <dbReference type="Proteomes" id="UP000007039"/>
    </source>
</evidence>
<dbReference type="OrthoDB" id="9790037at2"/>
<feature type="domain" description="C-methyltransferase" evidence="1">
    <location>
        <begin position="249"/>
        <end position="338"/>
    </location>
</feature>
<accession>E4TIM0</accession>
<dbReference type="Gene3D" id="3.40.50.150">
    <property type="entry name" value="Vaccinia Virus protein VP39"/>
    <property type="match status" value="1"/>
</dbReference>
<organism evidence="2 3">
    <name type="scientific">Calditerrivibrio nitroreducens (strain DSM 19672 / NBRC 101217 / Yu37-1)</name>
    <dbReference type="NCBI Taxonomy" id="768670"/>
    <lineage>
        <taxon>Bacteria</taxon>
        <taxon>Pseudomonadati</taxon>
        <taxon>Deferribacterota</taxon>
        <taxon>Deferribacteres</taxon>
        <taxon>Deferribacterales</taxon>
        <taxon>Calditerrivibrionaceae</taxon>
    </lineage>
</organism>
<dbReference type="InterPro" id="IPR029063">
    <property type="entry name" value="SAM-dependent_MTases_sf"/>
</dbReference>
<dbReference type="SUPFAM" id="SSF53335">
    <property type="entry name" value="S-adenosyl-L-methionine-dependent methyltransferases"/>
    <property type="match status" value="1"/>
</dbReference>
<proteinExistence type="predicted"/>
<keyword evidence="2" id="KW-0489">Methyltransferase</keyword>
<sequence length="352" mass="40145">MNRELYRAEQLPVFQNRIYRTAEAARNCVRGDLVLVQDPRTGLVYNAAFQPELIEYDTDYQNEQAASSVFRTHLDEITAIIERHFRGKSLLEVGFGKGYFLEHLLAKGFDVTGVDPAYDGANPRVIKRRFSRDAGLRGEGLVLRHVLEHIPHPVAFLAELREANDGEGTIFIEVPCLDWICRHRAWFDVFYEHVNYFRLDDFRRMFGRILEAGHVFGGQYLYVVADLASLRDPVQDRSMPFALPDDFTASINQFADRIRARGAAVVWGGASKGVIFSLFMQRAGARIDCVVDINPAKQGCYLPATGLLISSPEEMLERTAPGTDIYVMNGNYLDEIKEMTRNRFHYIEVDHE</sequence>
<dbReference type="AlphaFoldDB" id="E4TIM0"/>
<dbReference type="EMBL" id="CP002347">
    <property type="protein sequence ID" value="ADR19068.1"/>
    <property type="molecule type" value="Genomic_DNA"/>
</dbReference>
<dbReference type="Pfam" id="PF08484">
    <property type="entry name" value="Methyltransf_14"/>
    <property type="match status" value="1"/>
</dbReference>
<dbReference type="RefSeq" id="WP_013451280.1">
    <property type="nucleotide sequence ID" value="NC_014758.1"/>
</dbReference>
<dbReference type="Gene3D" id="3.40.50.720">
    <property type="entry name" value="NAD(P)-binding Rossmann-like Domain"/>
    <property type="match status" value="1"/>
</dbReference>
<protein>
    <submittedName>
        <fullName evidence="2">Methyltransferase type 11</fullName>
    </submittedName>
</protein>
<dbReference type="Proteomes" id="UP000007039">
    <property type="component" value="Chromosome"/>
</dbReference>
<dbReference type="GO" id="GO:0032259">
    <property type="term" value="P:methylation"/>
    <property type="evidence" value="ECO:0007669"/>
    <property type="project" value="UniProtKB-KW"/>
</dbReference>
<dbReference type="InterPro" id="IPR013691">
    <property type="entry name" value="MeTrfase_14"/>
</dbReference>
<keyword evidence="2" id="KW-0808">Transferase</keyword>